<evidence type="ECO:0000313" key="10">
    <source>
        <dbReference type="Proteomes" id="UP000830583"/>
    </source>
</evidence>
<dbReference type="PANTHER" id="PTHR24421:SF10">
    <property type="entry name" value="NITRATE_NITRITE SENSOR PROTEIN NARQ"/>
    <property type="match status" value="1"/>
</dbReference>
<keyword evidence="7" id="KW-1133">Transmembrane helix</keyword>
<sequence length="670" mass="78060">MNSNIFFLLFLLFLIIGCKNDNSTNQNFFNQKFFDEVYFSGLNHNEKAIYLDSVGKLLSLKENDSLTINEFLVLAEEFYYLSLNQKSYEYSRKALNLSKTAKDSALLAKSYYYIGDTFEKTDKDSAFYYYLKAENVYDLIGDAERVGRMKFNKAYVLFYSGNYLESEIEVSKALFVLKKSNKYKLKYSCYTLMGNCLEKLENYEQALHYHNLALRELDILKKNNKDKDIINNYNIASVINICNLYDIQGQYEKSISLLKPLLNQENKTKWPAYYAVIMSNLAYSKMKSGDFREVEDLLNESLKISDSLNDNTGIIYTKIHLGEFFLLTKDTSTAYEHLKEAYKISREFGNQHELLKSLLLLSEISDNNLYYKNLYISVNDSIIKQQRKTRNKFARIEYETSALQDENKALTKYNERIILVAGIIVLVLFILLIIRYIHSKNKELYYLKHQTLANEELNDLLNKQQERIVLAKEQEKSIIAKELHDGIMNRLYSVRMNLGFFNNKNTEEIVEKRKGYIFNLQEIENEIRSLSHDLKRNTLFNSNDFTDLIQTLVEDTNSLGLTHFYFKCSDAEVWNEIENINKINIYRIIQESLSNVHKHAEAKTCEVLLSKTENSQLYLEIKDDGKGFKISKKLNGIGIHNIRERVSLINGVIKLKSSPGNGTVLQVFIS</sequence>
<evidence type="ECO:0000256" key="3">
    <source>
        <dbReference type="ARBA" id="ARBA00022679"/>
    </source>
</evidence>
<feature type="transmembrane region" description="Helical" evidence="7">
    <location>
        <begin position="417"/>
        <end position="437"/>
    </location>
</feature>
<protein>
    <recommendedName>
        <fullName evidence="2">histidine kinase</fullName>
        <ecNumber evidence="2">2.7.13.3</ecNumber>
    </recommendedName>
</protein>
<keyword evidence="3" id="KW-0808">Transferase</keyword>
<dbReference type="EMBL" id="CP096205">
    <property type="protein sequence ID" value="UPQ78475.1"/>
    <property type="molecule type" value="Genomic_DNA"/>
</dbReference>
<evidence type="ECO:0000256" key="4">
    <source>
        <dbReference type="ARBA" id="ARBA00022777"/>
    </source>
</evidence>
<reference evidence="9" key="1">
    <citation type="submission" date="2022-04" db="EMBL/GenBank/DDBJ databases">
        <title>Consumption of N2O by Flavobacterium azooxidireducens sp. nov. isolated from Decomposing Leaf Litter of Phragmites australis (Cav.).</title>
        <authorList>
            <person name="Behrendt U."/>
            <person name="Spanner T."/>
            <person name="Augustin J."/>
            <person name="Horn M.A."/>
            <person name="Kolb S."/>
            <person name="Ulrich A."/>
        </authorList>
    </citation>
    <scope>NUCLEOTIDE SEQUENCE</scope>
    <source>
        <strain evidence="9">IGB 4-14</strain>
    </source>
</reference>
<dbReference type="InterPro" id="IPR019734">
    <property type="entry name" value="TPR_rpt"/>
</dbReference>
<dbReference type="Gene3D" id="1.25.40.10">
    <property type="entry name" value="Tetratricopeptide repeat domain"/>
    <property type="match status" value="3"/>
</dbReference>
<dbReference type="InterPro" id="IPR005467">
    <property type="entry name" value="His_kinase_dom"/>
</dbReference>
<evidence type="ECO:0000256" key="6">
    <source>
        <dbReference type="SAM" id="Coils"/>
    </source>
</evidence>
<evidence type="ECO:0000313" key="9">
    <source>
        <dbReference type="EMBL" id="UPQ78475.1"/>
    </source>
</evidence>
<dbReference type="PROSITE" id="PS50109">
    <property type="entry name" value="HIS_KIN"/>
    <property type="match status" value="1"/>
</dbReference>
<dbReference type="Gene3D" id="1.20.5.1930">
    <property type="match status" value="1"/>
</dbReference>
<dbReference type="SUPFAM" id="SSF48452">
    <property type="entry name" value="TPR-like"/>
    <property type="match status" value="2"/>
</dbReference>
<dbReference type="InterPro" id="IPR036890">
    <property type="entry name" value="HATPase_C_sf"/>
</dbReference>
<feature type="domain" description="Histidine kinase" evidence="8">
    <location>
        <begin position="581"/>
        <end position="670"/>
    </location>
</feature>
<feature type="coiled-coil region" evidence="6">
    <location>
        <begin position="447"/>
        <end position="474"/>
    </location>
</feature>
<dbReference type="Pfam" id="PF02518">
    <property type="entry name" value="HATPase_c"/>
    <property type="match status" value="1"/>
</dbReference>
<evidence type="ECO:0000256" key="7">
    <source>
        <dbReference type="SAM" id="Phobius"/>
    </source>
</evidence>
<name>A0ABY4KGE7_9FLAO</name>
<keyword evidence="7" id="KW-0472">Membrane</keyword>
<keyword evidence="6" id="KW-0175">Coiled coil</keyword>
<dbReference type="PANTHER" id="PTHR24421">
    <property type="entry name" value="NITRATE/NITRITE SENSOR PROTEIN NARX-RELATED"/>
    <property type="match status" value="1"/>
</dbReference>
<dbReference type="InterPro" id="IPR003594">
    <property type="entry name" value="HATPase_dom"/>
</dbReference>
<evidence type="ECO:0000259" key="8">
    <source>
        <dbReference type="PROSITE" id="PS50109"/>
    </source>
</evidence>
<evidence type="ECO:0000256" key="2">
    <source>
        <dbReference type="ARBA" id="ARBA00012438"/>
    </source>
</evidence>
<keyword evidence="5" id="KW-0902">Two-component regulatory system</keyword>
<dbReference type="RefSeq" id="WP_248433400.1">
    <property type="nucleotide sequence ID" value="NZ_CP096205.1"/>
</dbReference>
<dbReference type="SMART" id="SM00028">
    <property type="entry name" value="TPR"/>
    <property type="match status" value="3"/>
</dbReference>
<dbReference type="SUPFAM" id="SSF55874">
    <property type="entry name" value="ATPase domain of HSP90 chaperone/DNA topoisomerase II/histidine kinase"/>
    <property type="match status" value="1"/>
</dbReference>
<gene>
    <name evidence="9" type="ORF">M0M57_12705</name>
</gene>
<keyword evidence="7" id="KW-0812">Transmembrane</keyword>
<dbReference type="InterPro" id="IPR050482">
    <property type="entry name" value="Sensor_HK_TwoCompSys"/>
</dbReference>
<proteinExistence type="predicted"/>
<dbReference type="EC" id="2.7.13.3" evidence="2"/>
<dbReference type="Gene3D" id="3.30.565.10">
    <property type="entry name" value="Histidine kinase-like ATPase, C-terminal domain"/>
    <property type="match status" value="1"/>
</dbReference>
<dbReference type="CDD" id="cd16917">
    <property type="entry name" value="HATPase_UhpB-NarQ-NarX-like"/>
    <property type="match status" value="1"/>
</dbReference>
<keyword evidence="10" id="KW-1185">Reference proteome</keyword>
<organism evidence="9 10">
    <name type="scientific">Flavobacterium azooxidireducens</name>
    <dbReference type="NCBI Taxonomy" id="1871076"/>
    <lineage>
        <taxon>Bacteria</taxon>
        <taxon>Pseudomonadati</taxon>
        <taxon>Bacteroidota</taxon>
        <taxon>Flavobacteriia</taxon>
        <taxon>Flavobacteriales</taxon>
        <taxon>Flavobacteriaceae</taxon>
        <taxon>Flavobacterium</taxon>
    </lineage>
</organism>
<keyword evidence="4 9" id="KW-0418">Kinase</keyword>
<evidence type="ECO:0000256" key="1">
    <source>
        <dbReference type="ARBA" id="ARBA00000085"/>
    </source>
</evidence>
<evidence type="ECO:0000256" key="5">
    <source>
        <dbReference type="ARBA" id="ARBA00023012"/>
    </source>
</evidence>
<comment type="catalytic activity">
    <reaction evidence="1">
        <text>ATP + protein L-histidine = ADP + protein N-phospho-L-histidine.</text>
        <dbReference type="EC" id="2.7.13.3"/>
    </reaction>
</comment>
<accession>A0ABY4KGE7</accession>
<dbReference type="InterPro" id="IPR011990">
    <property type="entry name" value="TPR-like_helical_dom_sf"/>
</dbReference>
<dbReference type="GO" id="GO:0016301">
    <property type="term" value="F:kinase activity"/>
    <property type="evidence" value="ECO:0007669"/>
    <property type="project" value="UniProtKB-KW"/>
</dbReference>
<dbReference type="Proteomes" id="UP000830583">
    <property type="component" value="Chromosome"/>
</dbReference>